<evidence type="ECO:0000313" key="1">
    <source>
        <dbReference type="EMBL" id="MPC64845.1"/>
    </source>
</evidence>
<accession>A0A5B7H5K3</accession>
<reference evidence="1 2" key="1">
    <citation type="submission" date="2019-05" db="EMBL/GenBank/DDBJ databases">
        <title>Another draft genome of Portunus trituberculatus and its Hox gene families provides insights of decapod evolution.</title>
        <authorList>
            <person name="Jeong J.-H."/>
            <person name="Song I."/>
            <person name="Kim S."/>
            <person name="Choi T."/>
            <person name="Kim D."/>
            <person name="Ryu S."/>
            <person name="Kim W."/>
        </authorList>
    </citation>
    <scope>NUCLEOTIDE SEQUENCE [LARGE SCALE GENOMIC DNA]</scope>
    <source>
        <tissue evidence="1">Muscle</tissue>
    </source>
</reference>
<dbReference type="OrthoDB" id="8123139at2759"/>
<evidence type="ECO:0000313" key="2">
    <source>
        <dbReference type="Proteomes" id="UP000324222"/>
    </source>
</evidence>
<sequence length="163" mass="18484">MGCYLRSTFARNGNTMVVKYQNKKEVIVLTTFYTASLVEKNPKFFGDKASVSSPSTSTVYHNTTPTYKEDFKLFILDVLDDLAAQHSKDAKALVKKDQEQIAHPYQSPQKKANSELHHCLIPFKQHKKQKPYCICSKIFGMRKDNIYQCPGCPVLQLALSSAM</sequence>
<comment type="caution">
    <text evidence="1">The sequence shown here is derived from an EMBL/GenBank/DDBJ whole genome shotgun (WGS) entry which is preliminary data.</text>
</comment>
<proteinExistence type="predicted"/>
<protein>
    <submittedName>
        <fullName evidence="1">Uncharacterized protein</fullName>
    </submittedName>
</protein>
<keyword evidence="2" id="KW-1185">Reference proteome</keyword>
<dbReference type="Proteomes" id="UP000324222">
    <property type="component" value="Unassembled WGS sequence"/>
</dbReference>
<gene>
    <name evidence="1" type="ORF">E2C01_058967</name>
</gene>
<organism evidence="1 2">
    <name type="scientific">Portunus trituberculatus</name>
    <name type="common">Swimming crab</name>
    <name type="synonym">Neptunus trituberculatus</name>
    <dbReference type="NCBI Taxonomy" id="210409"/>
    <lineage>
        <taxon>Eukaryota</taxon>
        <taxon>Metazoa</taxon>
        <taxon>Ecdysozoa</taxon>
        <taxon>Arthropoda</taxon>
        <taxon>Crustacea</taxon>
        <taxon>Multicrustacea</taxon>
        <taxon>Malacostraca</taxon>
        <taxon>Eumalacostraca</taxon>
        <taxon>Eucarida</taxon>
        <taxon>Decapoda</taxon>
        <taxon>Pleocyemata</taxon>
        <taxon>Brachyura</taxon>
        <taxon>Eubrachyura</taxon>
        <taxon>Portunoidea</taxon>
        <taxon>Portunidae</taxon>
        <taxon>Portuninae</taxon>
        <taxon>Portunus</taxon>
    </lineage>
</organism>
<name>A0A5B7H5K3_PORTR</name>
<dbReference type="EMBL" id="VSRR010022645">
    <property type="protein sequence ID" value="MPC64845.1"/>
    <property type="molecule type" value="Genomic_DNA"/>
</dbReference>
<dbReference type="AlphaFoldDB" id="A0A5B7H5K3"/>